<proteinExistence type="predicted"/>
<name>A0AAD7TWJ2_9APHY</name>
<gene>
    <name evidence="1" type="ORF">ONZ51_g5374</name>
</gene>
<keyword evidence="2" id="KW-1185">Reference proteome</keyword>
<dbReference type="EMBL" id="JAPEVG010000115">
    <property type="protein sequence ID" value="KAJ8482405.1"/>
    <property type="molecule type" value="Genomic_DNA"/>
</dbReference>
<protein>
    <submittedName>
        <fullName evidence="1">Uncharacterized protein</fullName>
    </submittedName>
</protein>
<sequence length="232" mass="25283">MSAFETENTPTTTSDSAVAARAIVWAGGLTEQQKSDVLESTLFAQAAADKQHPPKSEGDTLQWYKTYQDTLGSIGWVVQASAFTEVDYNQTGGSVDDVVMQALATDSTVDKTLYASVARALLSYSRAGDNSDAAKVFNESSIASTSEFASFQIVVASSDGVNVLLTLYAFFYTSSETVKNTLWYSWTDETLSIKTSKLQMTLNPNIYGRVRILIHDKLRAANKLNLIVPLCE</sequence>
<accession>A0AAD7TWJ2</accession>
<dbReference type="AlphaFoldDB" id="A0AAD7TWJ2"/>
<organism evidence="1 2">
    <name type="scientific">Trametes cubensis</name>
    <dbReference type="NCBI Taxonomy" id="1111947"/>
    <lineage>
        <taxon>Eukaryota</taxon>
        <taxon>Fungi</taxon>
        <taxon>Dikarya</taxon>
        <taxon>Basidiomycota</taxon>
        <taxon>Agaricomycotina</taxon>
        <taxon>Agaricomycetes</taxon>
        <taxon>Polyporales</taxon>
        <taxon>Polyporaceae</taxon>
        <taxon>Trametes</taxon>
    </lineage>
</organism>
<dbReference type="Proteomes" id="UP001215151">
    <property type="component" value="Unassembled WGS sequence"/>
</dbReference>
<evidence type="ECO:0000313" key="1">
    <source>
        <dbReference type="EMBL" id="KAJ8482405.1"/>
    </source>
</evidence>
<comment type="caution">
    <text evidence="1">The sequence shown here is derived from an EMBL/GenBank/DDBJ whole genome shotgun (WGS) entry which is preliminary data.</text>
</comment>
<evidence type="ECO:0000313" key="2">
    <source>
        <dbReference type="Proteomes" id="UP001215151"/>
    </source>
</evidence>
<reference evidence="1" key="1">
    <citation type="submission" date="2022-11" db="EMBL/GenBank/DDBJ databases">
        <title>Genome Sequence of Cubamyces cubensis.</title>
        <authorList>
            <person name="Buettner E."/>
        </authorList>
    </citation>
    <scope>NUCLEOTIDE SEQUENCE</scope>
    <source>
        <strain evidence="1">MPL-01</strain>
    </source>
</reference>